<accession>A0AAD0YLW2</accession>
<name>A0AAD0YLW2_CHRNA</name>
<dbReference type="AlphaFoldDB" id="A0AAD0YLW2"/>
<sequence length="69" mass="8123">MNKVQKEYSEKFFKENPSVKELYLNPDGEWFTNLNWANYSLPKVKEGEKEGKIETIKRGQKIASDDEPK</sequence>
<evidence type="ECO:0000313" key="1">
    <source>
        <dbReference type="EMBL" id="AZA90924.1"/>
    </source>
</evidence>
<keyword evidence="2" id="KW-1185">Reference proteome</keyword>
<organism evidence="1 2">
    <name type="scientific">Chryseobacterium nakagawai</name>
    <dbReference type="NCBI Taxonomy" id="1241982"/>
    <lineage>
        <taxon>Bacteria</taxon>
        <taxon>Pseudomonadati</taxon>
        <taxon>Bacteroidota</taxon>
        <taxon>Flavobacteriia</taxon>
        <taxon>Flavobacteriales</taxon>
        <taxon>Weeksellaceae</taxon>
        <taxon>Chryseobacterium group</taxon>
        <taxon>Chryseobacterium</taxon>
    </lineage>
</organism>
<dbReference type="EMBL" id="CP033923">
    <property type="protein sequence ID" value="AZA90924.1"/>
    <property type="molecule type" value="Genomic_DNA"/>
</dbReference>
<gene>
    <name evidence="1" type="ORF">EG343_09895</name>
</gene>
<dbReference type="RefSeq" id="WP_123857629.1">
    <property type="nucleotide sequence ID" value="NZ_CP033923.1"/>
</dbReference>
<proteinExistence type="predicted"/>
<protein>
    <submittedName>
        <fullName evidence="1">Uncharacterized protein</fullName>
    </submittedName>
</protein>
<dbReference type="KEGG" id="cnk:EG343_09895"/>
<evidence type="ECO:0000313" key="2">
    <source>
        <dbReference type="Proteomes" id="UP000278288"/>
    </source>
</evidence>
<dbReference type="Proteomes" id="UP000278288">
    <property type="component" value="Chromosome"/>
</dbReference>
<reference evidence="1 2" key="1">
    <citation type="submission" date="2018-11" db="EMBL/GenBank/DDBJ databases">
        <title>Proposal to divide the Flavobacteriaceae and reorganize its genera based on Amino Acid Identity values calculated from whole genome sequences.</title>
        <authorList>
            <person name="Nicholson A.C."/>
            <person name="Gulvik C.A."/>
            <person name="Whitney A.M."/>
            <person name="Humrighouse B.W."/>
            <person name="Bell M."/>
            <person name="Holmes B."/>
            <person name="Steigerwalt A.G."/>
            <person name="Villarma A."/>
            <person name="Sheth M."/>
            <person name="Batra D."/>
            <person name="Pryor J."/>
            <person name="Bernardet J.-F."/>
            <person name="Hugo C."/>
            <person name="Kampfer P."/>
            <person name="Newman J."/>
            <person name="McQuiston J.R."/>
        </authorList>
    </citation>
    <scope>NUCLEOTIDE SEQUENCE [LARGE SCALE GENOMIC DNA]</scope>
    <source>
        <strain evidence="1 2">G0041</strain>
    </source>
</reference>